<dbReference type="PANTHER" id="PTHR21666">
    <property type="entry name" value="PEPTIDASE-RELATED"/>
    <property type="match status" value="1"/>
</dbReference>
<dbReference type="CDD" id="cd12797">
    <property type="entry name" value="M23_peptidase"/>
    <property type="match status" value="1"/>
</dbReference>
<name>A0A1G4R6J1_9BACL</name>
<feature type="chain" id="PRO_5011654348" evidence="1">
    <location>
        <begin position="30"/>
        <end position="261"/>
    </location>
</feature>
<dbReference type="EMBL" id="FMTT01000012">
    <property type="protein sequence ID" value="SCW52452.1"/>
    <property type="molecule type" value="Genomic_DNA"/>
</dbReference>
<accession>A0A1G4R6J1</accession>
<protein>
    <submittedName>
        <fullName evidence="3">Peptidase family M23</fullName>
    </submittedName>
</protein>
<dbReference type="AlphaFoldDB" id="A0A1G4R6J1"/>
<dbReference type="Gene3D" id="2.70.70.10">
    <property type="entry name" value="Glucose Permease (Domain IIA)"/>
    <property type="match status" value="1"/>
</dbReference>
<dbReference type="RefSeq" id="WP_167670169.1">
    <property type="nucleotide sequence ID" value="NZ_FMTT01000012.1"/>
</dbReference>
<dbReference type="InterPro" id="IPR011055">
    <property type="entry name" value="Dup_hybrid_motif"/>
</dbReference>
<sequence>MKKFWKVSSNAVLAAALVVSVALVSPAKAAVQVDAMSDVNPYEDFYWQWPTTSKDLSDPFGATGGRWHKGIDISVAKEPVYATASGKVLFSGHFRDGIEAIIIEHDDADPWNKKKLISRYLHLVKDSQKVKAGDRVDKGTEIATSGNTGGVGYHLHLDVNSIGESFPNDYQTFNPLMFWPDVKARLALSPSFSTNQHANCDHTIQDDAEHFFDQRVIDSIGQEKFDQWFNSTPQSERSMTKLKQDFNISNEKINEVMMIQK</sequence>
<organism evidence="3 4">
    <name type="scientific">Paenibacillus tianmuensis</name>
    <dbReference type="NCBI Taxonomy" id="624147"/>
    <lineage>
        <taxon>Bacteria</taxon>
        <taxon>Bacillati</taxon>
        <taxon>Bacillota</taxon>
        <taxon>Bacilli</taxon>
        <taxon>Bacillales</taxon>
        <taxon>Paenibacillaceae</taxon>
        <taxon>Paenibacillus</taxon>
    </lineage>
</organism>
<dbReference type="STRING" id="624147.SAMN04487970_101298"/>
<reference evidence="4" key="1">
    <citation type="submission" date="2016-10" db="EMBL/GenBank/DDBJ databases">
        <authorList>
            <person name="Varghese N."/>
            <person name="Submissions S."/>
        </authorList>
    </citation>
    <scope>NUCLEOTIDE SEQUENCE [LARGE SCALE GENOMIC DNA]</scope>
    <source>
        <strain evidence="4">CGMCC 1.8946</strain>
    </source>
</reference>
<keyword evidence="4" id="KW-1185">Reference proteome</keyword>
<evidence type="ECO:0000259" key="2">
    <source>
        <dbReference type="Pfam" id="PF01551"/>
    </source>
</evidence>
<gene>
    <name evidence="3" type="ORF">SAMN04487970_101298</name>
</gene>
<proteinExistence type="predicted"/>
<dbReference type="GO" id="GO:0004222">
    <property type="term" value="F:metalloendopeptidase activity"/>
    <property type="evidence" value="ECO:0007669"/>
    <property type="project" value="TreeGrafter"/>
</dbReference>
<feature type="signal peptide" evidence="1">
    <location>
        <begin position="1"/>
        <end position="29"/>
    </location>
</feature>
<evidence type="ECO:0000313" key="4">
    <source>
        <dbReference type="Proteomes" id="UP000198601"/>
    </source>
</evidence>
<dbReference type="SUPFAM" id="SSF51261">
    <property type="entry name" value="Duplicated hybrid motif"/>
    <property type="match status" value="1"/>
</dbReference>
<dbReference type="Pfam" id="PF01551">
    <property type="entry name" value="Peptidase_M23"/>
    <property type="match status" value="1"/>
</dbReference>
<dbReference type="InterPro" id="IPR016047">
    <property type="entry name" value="M23ase_b-sheet_dom"/>
</dbReference>
<dbReference type="Proteomes" id="UP000198601">
    <property type="component" value="Unassembled WGS sequence"/>
</dbReference>
<keyword evidence="1" id="KW-0732">Signal</keyword>
<dbReference type="InterPro" id="IPR050570">
    <property type="entry name" value="Cell_wall_metabolism_enzyme"/>
</dbReference>
<evidence type="ECO:0000313" key="3">
    <source>
        <dbReference type="EMBL" id="SCW52452.1"/>
    </source>
</evidence>
<evidence type="ECO:0000256" key="1">
    <source>
        <dbReference type="SAM" id="SignalP"/>
    </source>
</evidence>
<dbReference type="PANTHER" id="PTHR21666:SF270">
    <property type="entry name" value="MUREIN HYDROLASE ACTIVATOR ENVC"/>
    <property type="match status" value="1"/>
</dbReference>
<feature type="domain" description="M23ase beta-sheet core" evidence="2">
    <location>
        <begin position="68"/>
        <end position="163"/>
    </location>
</feature>